<dbReference type="GO" id="GO:0004331">
    <property type="term" value="F:fructose-2,6-bisphosphate 2-phosphatase activity"/>
    <property type="evidence" value="ECO:0007669"/>
    <property type="project" value="TreeGrafter"/>
</dbReference>
<dbReference type="GO" id="GO:0045820">
    <property type="term" value="P:negative regulation of glycolytic process"/>
    <property type="evidence" value="ECO:0007669"/>
    <property type="project" value="TreeGrafter"/>
</dbReference>
<evidence type="ECO:0000313" key="5">
    <source>
        <dbReference type="Proteomes" id="UP000250572"/>
    </source>
</evidence>
<feature type="non-terminal residue" evidence="4">
    <location>
        <position position="479"/>
    </location>
</feature>
<dbReference type="STRING" id="33528.ENSGAFP00000019030"/>
<dbReference type="InterPro" id="IPR029033">
    <property type="entry name" value="His_PPase_superfam"/>
</dbReference>
<dbReference type="SMART" id="SM00855">
    <property type="entry name" value="PGAM"/>
    <property type="match status" value="1"/>
</dbReference>
<proteinExistence type="predicted"/>
<comment type="caution">
    <text evidence="4">The sequence shown here is derived from an EMBL/GenBank/DDBJ whole genome shotgun (WGS) entry which is preliminary data.</text>
</comment>
<dbReference type="InterPro" id="IPR013078">
    <property type="entry name" value="His_Pase_superF_clade-1"/>
</dbReference>
<accession>A0A315WFC5</accession>
<feature type="binding site" evidence="2">
    <location>
        <position position="89"/>
    </location>
    <ligand>
        <name>substrate</name>
    </ligand>
</feature>
<evidence type="ECO:0000256" key="3">
    <source>
        <dbReference type="SAM" id="MobiDB-lite"/>
    </source>
</evidence>
<organism evidence="4 5">
    <name type="scientific">Gambusia affinis</name>
    <name type="common">Western mosquitofish</name>
    <name type="synonym">Heterandria affinis</name>
    <dbReference type="NCBI Taxonomy" id="33528"/>
    <lineage>
        <taxon>Eukaryota</taxon>
        <taxon>Metazoa</taxon>
        <taxon>Chordata</taxon>
        <taxon>Craniata</taxon>
        <taxon>Vertebrata</taxon>
        <taxon>Euteleostomi</taxon>
        <taxon>Actinopterygii</taxon>
        <taxon>Neopterygii</taxon>
        <taxon>Teleostei</taxon>
        <taxon>Neoteleostei</taxon>
        <taxon>Acanthomorphata</taxon>
        <taxon>Ovalentaria</taxon>
        <taxon>Atherinomorphae</taxon>
        <taxon>Cyprinodontiformes</taxon>
        <taxon>Poeciliidae</taxon>
        <taxon>Poeciliinae</taxon>
        <taxon>Gambusia</taxon>
    </lineage>
</organism>
<dbReference type="PANTHER" id="PTHR46517:SF2">
    <property type="entry name" value="FRUCTOSE-2,6-BISPHOSPHATASE TIGAR B"/>
    <property type="match status" value="1"/>
</dbReference>
<dbReference type="GO" id="GO:0005829">
    <property type="term" value="C:cytosol"/>
    <property type="evidence" value="ECO:0007669"/>
    <property type="project" value="TreeGrafter"/>
</dbReference>
<dbReference type="SUPFAM" id="SSF53254">
    <property type="entry name" value="Phosphoglycerate mutase-like"/>
    <property type="match status" value="1"/>
</dbReference>
<dbReference type="Gene3D" id="3.40.50.1240">
    <property type="entry name" value="Phosphoglycerate mutase-like"/>
    <property type="match status" value="1"/>
</dbReference>
<protein>
    <submittedName>
        <fullName evidence="4">Uncharacterized protein</fullName>
    </submittedName>
</protein>
<evidence type="ECO:0000256" key="1">
    <source>
        <dbReference type="ARBA" id="ARBA00022801"/>
    </source>
</evidence>
<name>A0A315WFC5_GAMAF</name>
<dbReference type="AlphaFoldDB" id="A0A315WFC5"/>
<dbReference type="CDD" id="cd07067">
    <property type="entry name" value="HP_PGM_like"/>
    <property type="match status" value="1"/>
</dbReference>
<evidence type="ECO:0000256" key="2">
    <source>
        <dbReference type="PIRSR" id="PIRSR613078-2"/>
    </source>
</evidence>
<dbReference type="Proteomes" id="UP000250572">
    <property type="component" value="Unassembled WGS sequence"/>
</dbReference>
<feature type="region of interest" description="Disordered" evidence="3">
    <location>
        <begin position="450"/>
        <end position="479"/>
    </location>
</feature>
<reference evidence="4 5" key="1">
    <citation type="journal article" date="2018" name="G3 (Bethesda)">
        <title>A High-Quality Reference Genome for the Invasive Mosquitofish Gambusia affinis Using a Chicago Library.</title>
        <authorList>
            <person name="Hoffberg S.L."/>
            <person name="Troendle N.J."/>
            <person name="Glenn T.C."/>
            <person name="Mahmud O."/>
            <person name="Louha S."/>
            <person name="Chalopin D."/>
            <person name="Bennetzen J.L."/>
            <person name="Mauricio R."/>
        </authorList>
    </citation>
    <scope>NUCLEOTIDE SEQUENCE [LARGE SCALE GENOMIC DNA]</scope>
    <source>
        <strain evidence="4">NE01/NJP1002.9</strain>
        <tissue evidence="4">Muscle</tissue>
    </source>
</reference>
<dbReference type="InterPro" id="IPR051695">
    <property type="entry name" value="Phosphoglycerate_Mutase"/>
</dbReference>
<keyword evidence="1" id="KW-0378">Hydrolase</keyword>
<feature type="compositionally biased region" description="Low complexity" evidence="3">
    <location>
        <begin position="283"/>
        <end position="308"/>
    </location>
</feature>
<keyword evidence="5" id="KW-1185">Reference proteome</keyword>
<feature type="non-terminal residue" evidence="4">
    <location>
        <position position="1"/>
    </location>
</feature>
<feature type="region of interest" description="Disordered" evidence="3">
    <location>
        <begin position="283"/>
        <end position="312"/>
    </location>
</feature>
<feature type="binding site" evidence="2">
    <location>
        <position position="50"/>
    </location>
    <ligand>
        <name>substrate</name>
    </ligand>
</feature>
<gene>
    <name evidence="4" type="ORF">CCH79_00014903</name>
</gene>
<evidence type="ECO:0000313" key="4">
    <source>
        <dbReference type="EMBL" id="PWA30232.1"/>
    </source>
</evidence>
<dbReference type="EMBL" id="NHOQ01000443">
    <property type="protein sequence ID" value="PWA30232.1"/>
    <property type="molecule type" value="Genomic_DNA"/>
</dbReference>
<sequence length="479" mass="52412">GETQYNRDKLLQGQGVDTPLSETGVQQCKAVARYLRDIKFCKVFVSNLQRAVQTAEIILRNNTHCSGMEMILEPLLRERGFGVAEGRHKEYLRNMAKAAGQSCRDFTPPGGETLDQVKQRFKNFLQVLFKQMLDDQETTGDVASASDGHQGASDHVLVVSHGAYIRVAVRHLLEDLRCVLPAGVKMSQLLLPCPNTGISRFVVTLSRSESGPLLSAACCLFTNRKEHLENLPPPDDAWLASLQQTGLLVLQRVPVLQGLACLEDCTFQGSWLDGACCGVSLETTPSSPTSVSTSTSRSPSSSRTALESEPSSVCRQEALQRHRVLLRQEEGGLRQILANCVHLPGALQVEGVELGGGLQVNVSPRVPPVGSSQRGRVRRGFPDGKTLQDGEEERQYCVPHPRSLADVHPAGFHWELCCAKVCGLHLFKPLRAPLLLGKKKAKQSPPKMCGLLQTEGPLPPRDQQTKTKAGGEIWIKAER</sequence>
<feature type="region of interest" description="Disordered" evidence="3">
    <location>
        <begin position="363"/>
        <end position="386"/>
    </location>
</feature>
<dbReference type="PANTHER" id="PTHR46517">
    <property type="entry name" value="FRUCTOSE-2,6-BISPHOSPHATASE TIGAR"/>
    <property type="match status" value="1"/>
</dbReference>
<dbReference type="Pfam" id="PF00300">
    <property type="entry name" value="His_Phos_1"/>
    <property type="match status" value="1"/>
</dbReference>
<dbReference type="GO" id="GO:0043456">
    <property type="term" value="P:regulation of pentose-phosphate shunt"/>
    <property type="evidence" value="ECO:0007669"/>
    <property type="project" value="TreeGrafter"/>
</dbReference>